<dbReference type="HOGENOM" id="CLU_2718212_0_0_4"/>
<dbReference type="GO" id="GO:0106435">
    <property type="term" value="F:carboxylesterase activity"/>
    <property type="evidence" value="ECO:0007669"/>
    <property type="project" value="UniProtKB-EC"/>
</dbReference>
<keyword evidence="1" id="KW-0378">Hydrolase</keyword>
<dbReference type="STRING" id="1030841.HMPREF9370_2466"/>
<evidence type="ECO:0000313" key="2">
    <source>
        <dbReference type="Proteomes" id="UP000005336"/>
    </source>
</evidence>
<organism evidence="1 2">
    <name type="scientific">Neisseria wadsworthii 9715</name>
    <dbReference type="NCBI Taxonomy" id="1030841"/>
    <lineage>
        <taxon>Bacteria</taxon>
        <taxon>Pseudomonadati</taxon>
        <taxon>Pseudomonadota</taxon>
        <taxon>Betaproteobacteria</taxon>
        <taxon>Neisseriales</taxon>
        <taxon>Neisseriaceae</taxon>
        <taxon>Neisseria</taxon>
    </lineage>
</organism>
<proteinExistence type="predicted"/>
<gene>
    <name evidence="1" type="primary">bioH2</name>
    <name evidence="1" type="ORF">HMPREF9370_2466</name>
</gene>
<comment type="caution">
    <text evidence="1">The sequence shown here is derived from an EMBL/GenBank/DDBJ whole genome shotgun (WGS) entry which is preliminary data.</text>
</comment>
<protein>
    <submittedName>
        <fullName evidence="1">Carboxylesterase BioH</fullName>
        <ecNumber evidence="1">3.1.1.1</ecNumber>
    </submittedName>
</protein>
<name>G4CTQ6_9NEIS</name>
<dbReference type="EC" id="3.1.1.1" evidence="1"/>
<accession>G4CTQ6</accession>
<dbReference type="EMBL" id="AGAZ01000081">
    <property type="protein sequence ID" value="EGZ43919.1"/>
    <property type="molecule type" value="Genomic_DNA"/>
</dbReference>
<dbReference type="AlphaFoldDB" id="G4CTQ6"/>
<reference evidence="1 2" key="1">
    <citation type="submission" date="2011-06" db="EMBL/GenBank/DDBJ databases">
        <authorList>
            <person name="Muzny D."/>
            <person name="Qin X."/>
            <person name="Deng J."/>
            <person name="Jiang H."/>
            <person name="Liu Y."/>
            <person name="Qu J."/>
            <person name="Song X.-Z."/>
            <person name="Zhang L."/>
            <person name="Thornton R."/>
            <person name="Coyle M."/>
            <person name="Francisco L."/>
            <person name="Jackson L."/>
            <person name="Javaid M."/>
            <person name="Korchina V."/>
            <person name="Kovar C."/>
            <person name="Mata R."/>
            <person name="Mathew T."/>
            <person name="Ngo R."/>
            <person name="Nguyen L."/>
            <person name="Nguyen N."/>
            <person name="Okwuonu G."/>
            <person name="Ongeri F."/>
            <person name="Pham C."/>
            <person name="Simmons D."/>
            <person name="Wilczek-Boney K."/>
            <person name="Hale W."/>
            <person name="Jakkamsetti A."/>
            <person name="Pham P."/>
            <person name="Ruth R."/>
            <person name="San Lucas F."/>
            <person name="Warren J."/>
            <person name="Zhang J."/>
            <person name="Zhao Z."/>
            <person name="Zhou C."/>
            <person name="Zhu D."/>
            <person name="Lee S."/>
            <person name="Bess C."/>
            <person name="Blankenburg K."/>
            <person name="Forbes L."/>
            <person name="Fu Q."/>
            <person name="Gubbala S."/>
            <person name="Hirani K."/>
            <person name="Jayaseelan J.C."/>
            <person name="Lara F."/>
            <person name="Munidasa M."/>
            <person name="Palculict T."/>
            <person name="Patil S."/>
            <person name="Pu L.-L."/>
            <person name="Saada N."/>
            <person name="Tang L."/>
            <person name="Weissenberger G."/>
            <person name="Zhu Y."/>
            <person name="Hemphill L."/>
            <person name="Shang Y."/>
            <person name="Youmans B."/>
            <person name="Ayvaz T."/>
            <person name="Ross M."/>
            <person name="Santibanez J."/>
            <person name="Aqrawi P."/>
            <person name="Gross S."/>
            <person name="Joshi V."/>
            <person name="Fowler G."/>
            <person name="Nazareth L."/>
            <person name="Reid J."/>
            <person name="Worley K."/>
            <person name="Petrosino J."/>
            <person name="Highlander S."/>
            <person name="Gibbs R."/>
        </authorList>
    </citation>
    <scope>NUCLEOTIDE SEQUENCE [LARGE SCALE GENOMIC DNA]</scope>
    <source>
        <strain evidence="1 2">9715</strain>
    </source>
</reference>
<dbReference type="Proteomes" id="UP000005336">
    <property type="component" value="Unassembled WGS sequence"/>
</dbReference>
<sequence>MVAALFLFGWGFVRRVIHLLSSTVLIILIKSIDNACLNKFQTIPCCTKHNLPFILTGTLFIPLSKQYIKSTL</sequence>
<keyword evidence="2" id="KW-1185">Reference proteome</keyword>
<evidence type="ECO:0000313" key="1">
    <source>
        <dbReference type="EMBL" id="EGZ43919.1"/>
    </source>
</evidence>